<dbReference type="Proteomes" id="UP000606274">
    <property type="component" value="Unassembled WGS sequence"/>
</dbReference>
<dbReference type="Gene3D" id="2.60.40.10">
    <property type="entry name" value="Immunoglobulins"/>
    <property type="match status" value="2"/>
</dbReference>
<dbReference type="InterPro" id="IPR007110">
    <property type="entry name" value="Ig-like_dom"/>
</dbReference>
<dbReference type="SMART" id="SM00406">
    <property type="entry name" value="IGv"/>
    <property type="match status" value="2"/>
</dbReference>
<keyword evidence="4" id="KW-0393">Immunoglobulin domain</keyword>
<keyword evidence="5" id="KW-1279">T cell receptor</keyword>
<keyword evidence="1" id="KW-0732">Signal</keyword>
<keyword evidence="8" id="KW-1185">Reference proteome</keyword>
<keyword evidence="2" id="KW-1064">Adaptive immunity</keyword>
<dbReference type="GO" id="GO:0042101">
    <property type="term" value="C:T cell receptor complex"/>
    <property type="evidence" value="ECO:0007669"/>
    <property type="project" value="UniProtKB-KW"/>
</dbReference>
<dbReference type="PROSITE" id="PS50835">
    <property type="entry name" value="IG_LIKE"/>
    <property type="match status" value="2"/>
</dbReference>
<dbReference type="InterPro" id="IPR013783">
    <property type="entry name" value="Ig-like_fold"/>
</dbReference>
<feature type="domain" description="Ig-like" evidence="6">
    <location>
        <begin position="135"/>
        <end position="223"/>
    </location>
</feature>
<dbReference type="InterPro" id="IPR003599">
    <property type="entry name" value="Ig_sub"/>
</dbReference>
<dbReference type="EMBL" id="JABFDY010000006">
    <property type="protein sequence ID" value="KAF7705824.1"/>
    <property type="molecule type" value="Genomic_DNA"/>
</dbReference>
<evidence type="ECO:0000256" key="3">
    <source>
        <dbReference type="ARBA" id="ARBA00023170"/>
    </source>
</evidence>
<dbReference type="GO" id="GO:0002250">
    <property type="term" value="P:adaptive immune response"/>
    <property type="evidence" value="ECO:0007669"/>
    <property type="project" value="UniProtKB-KW"/>
</dbReference>
<dbReference type="InterPro" id="IPR051287">
    <property type="entry name" value="TCR_variable_region"/>
</dbReference>
<gene>
    <name evidence="7" type="ORF">HF521_019078</name>
</gene>
<evidence type="ECO:0000256" key="5">
    <source>
        <dbReference type="ARBA" id="ARBA00043266"/>
    </source>
</evidence>
<evidence type="ECO:0000256" key="4">
    <source>
        <dbReference type="ARBA" id="ARBA00023319"/>
    </source>
</evidence>
<dbReference type="Pfam" id="PF07686">
    <property type="entry name" value="V-set"/>
    <property type="match status" value="2"/>
</dbReference>
<reference evidence="7" key="1">
    <citation type="submission" date="2020-08" db="EMBL/GenBank/DDBJ databases">
        <title>Chromosome-level assembly of Southern catfish (Silurus meridionalis) provides insights into visual adaptation to the nocturnal and benthic lifestyles.</title>
        <authorList>
            <person name="Zhang Y."/>
            <person name="Wang D."/>
            <person name="Peng Z."/>
        </authorList>
    </citation>
    <scope>NUCLEOTIDE SEQUENCE</scope>
    <source>
        <strain evidence="7">SWU-2019-XX</strain>
        <tissue evidence="7">Muscle</tissue>
    </source>
</reference>
<dbReference type="InterPro" id="IPR013106">
    <property type="entry name" value="Ig_V-set"/>
</dbReference>
<dbReference type="PANTHER" id="PTHR19367">
    <property type="entry name" value="T-CELL RECEPTOR ALPHA CHAIN V REGION"/>
    <property type="match status" value="1"/>
</dbReference>
<evidence type="ECO:0000313" key="7">
    <source>
        <dbReference type="EMBL" id="KAF7705824.1"/>
    </source>
</evidence>
<accession>A0A8T0BFP2</accession>
<organism evidence="7 8">
    <name type="scientific">Silurus meridionalis</name>
    <name type="common">Southern catfish</name>
    <name type="synonym">Silurus soldatovi meridionalis</name>
    <dbReference type="NCBI Taxonomy" id="175797"/>
    <lineage>
        <taxon>Eukaryota</taxon>
        <taxon>Metazoa</taxon>
        <taxon>Chordata</taxon>
        <taxon>Craniata</taxon>
        <taxon>Vertebrata</taxon>
        <taxon>Euteleostomi</taxon>
        <taxon>Actinopterygii</taxon>
        <taxon>Neopterygii</taxon>
        <taxon>Teleostei</taxon>
        <taxon>Ostariophysi</taxon>
        <taxon>Siluriformes</taxon>
        <taxon>Siluridae</taxon>
        <taxon>Silurus</taxon>
    </lineage>
</organism>
<protein>
    <recommendedName>
        <fullName evidence="6">Ig-like domain-containing protein</fullName>
    </recommendedName>
</protein>
<evidence type="ECO:0000256" key="1">
    <source>
        <dbReference type="ARBA" id="ARBA00022729"/>
    </source>
</evidence>
<feature type="domain" description="Ig-like" evidence="6">
    <location>
        <begin position="21"/>
        <end position="121"/>
    </location>
</feature>
<keyword evidence="5" id="KW-0391">Immunity</keyword>
<evidence type="ECO:0000259" key="6">
    <source>
        <dbReference type="PROSITE" id="PS50835"/>
    </source>
</evidence>
<dbReference type="AlphaFoldDB" id="A0A8T0BFP2"/>
<name>A0A8T0BFP2_SILME</name>
<keyword evidence="3" id="KW-0675">Receptor</keyword>
<sequence>MNKICIFLSLTGESMADPVEPLVSQIVVDKGDEVTLSCSYKGFSGSVYRVYWYRQYVKSNPKYLLFITPSGSKSRPIPPRLDVTINQNIKQVDLIISSAAVSDSAQYYCAVQPTVEGDSMADLIKLLFTDKAFDEGHNVTLSCSYSNAVTYLHWYREYPKSKPVFHLYISPFGGRSDSIPPRLNATVRNEHMDLIISSAAVSDSALYYCALEPTVTGNSTTLYKILYTVLFY</sequence>
<dbReference type="SUPFAM" id="SSF48726">
    <property type="entry name" value="Immunoglobulin"/>
    <property type="match status" value="2"/>
</dbReference>
<dbReference type="InterPro" id="IPR036179">
    <property type="entry name" value="Ig-like_dom_sf"/>
</dbReference>
<dbReference type="PANTHER" id="PTHR19367:SF18">
    <property type="entry name" value="T CELL RECEPTOR ALPHA VARIABLE 16"/>
    <property type="match status" value="1"/>
</dbReference>
<evidence type="ECO:0000256" key="2">
    <source>
        <dbReference type="ARBA" id="ARBA00023130"/>
    </source>
</evidence>
<dbReference type="CDD" id="cd00099">
    <property type="entry name" value="IgV"/>
    <property type="match status" value="1"/>
</dbReference>
<dbReference type="SMART" id="SM00409">
    <property type="entry name" value="IG"/>
    <property type="match status" value="2"/>
</dbReference>
<evidence type="ECO:0000313" key="8">
    <source>
        <dbReference type="Proteomes" id="UP000606274"/>
    </source>
</evidence>
<comment type="caution">
    <text evidence="7">The sequence shown here is derived from an EMBL/GenBank/DDBJ whole genome shotgun (WGS) entry which is preliminary data.</text>
</comment>
<proteinExistence type="predicted"/>